<organism evidence="4 5">
    <name type="scientific">Jatrophihabitans lederbergiae</name>
    <dbReference type="NCBI Taxonomy" id="3075547"/>
    <lineage>
        <taxon>Bacteria</taxon>
        <taxon>Bacillati</taxon>
        <taxon>Actinomycetota</taxon>
        <taxon>Actinomycetes</taxon>
        <taxon>Jatrophihabitantales</taxon>
        <taxon>Jatrophihabitantaceae</taxon>
        <taxon>Jatrophihabitans</taxon>
    </lineage>
</organism>
<dbReference type="CDD" id="cd03441">
    <property type="entry name" value="R_hydratase_like"/>
    <property type="match status" value="1"/>
</dbReference>
<dbReference type="PANTHER" id="PTHR43437">
    <property type="entry name" value="HYDROXYACYL-THIOESTER DEHYDRATASE TYPE 2, MITOCHONDRIAL-RELATED"/>
    <property type="match status" value="1"/>
</dbReference>
<dbReference type="Gene3D" id="3.10.129.10">
    <property type="entry name" value="Hotdog Thioesterase"/>
    <property type="match status" value="1"/>
</dbReference>
<evidence type="ECO:0000259" key="3">
    <source>
        <dbReference type="Pfam" id="PF01575"/>
    </source>
</evidence>
<name>A0ABU2JCP5_9ACTN</name>
<proteinExistence type="inferred from homology"/>
<accession>A0ABU2JCP5</accession>
<dbReference type="Proteomes" id="UP001183176">
    <property type="component" value="Unassembled WGS sequence"/>
</dbReference>
<dbReference type="PANTHER" id="PTHR43437:SF3">
    <property type="entry name" value="HYDROXYACYL-THIOESTER DEHYDRATASE TYPE 2, MITOCHONDRIAL"/>
    <property type="match status" value="1"/>
</dbReference>
<dbReference type="Pfam" id="PF01575">
    <property type="entry name" value="MaoC_dehydratas"/>
    <property type="match status" value="1"/>
</dbReference>
<sequence>MSGADMSSASPAPPRRTDRVSDLPGAMEYHRTISIADIHAFCAATGDDNRIHLDTSYAHAAGLDERIAHGILIQGLMSTACTRWAQREGLTILSGGWDRVRFIRPAVIGDTISVAYALQDPTDQGKRRLATADAWNDRGELVGIGTHILHVLTPGTSQAGAG</sequence>
<dbReference type="RefSeq" id="WP_311423900.1">
    <property type="nucleotide sequence ID" value="NZ_JAVREH010000022.1"/>
</dbReference>
<dbReference type="SUPFAM" id="SSF54637">
    <property type="entry name" value="Thioesterase/thiol ester dehydrase-isomerase"/>
    <property type="match status" value="1"/>
</dbReference>
<dbReference type="EMBL" id="JAVREH010000022">
    <property type="protein sequence ID" value="MDT0262754.1"/>
    <property type="molecule type" value="Genomic_DNA"/>
</dbReference>
<evidence type="ECO:0000313" key="4">
    <source>
        <dbReference type="EMBL" id="MDT0262754.1"/>
    </source>
</evidence>
<dbReference type="InterPro" id="IPR002539">
    <property type="entry name" value="MaoC-like_dom"/>
</dbReference>
<feature type="compositionally biased region" description="Polar residues" evidence="2">
    <location>
        <begin position="1"/>
        <end position="10"/>
    </location>
</feature>
<evidence type="ECO:0000256" key="2">
    <source>
        <dbReference type="SAM" id="MobiDB-lite"/>
    </source>
</evidence>
<dbReference type="InterPro" id="IPR050965">
    <property type="entry name" value="UPF0336/Enoyl-CoA_hydratase"/>
</dbReference>
<reference evidence="5" key="1">
    <citation type="submission" date="2023-07" db="EMBL/GenBank/DDBJ databases">
        <title>30 novel species of actinomycetes from the DSMZ collection.</title>
        <authorList>
            <person name="Nouioui I."/>
        </authorList>
    </citation>
    <scope>NUCLEOTIDE SEQUENCE [LARGE SCALE GENOMIC DNA]</scope>
    <source>
        <strain evidence="5">DSM 44399</strain>
    </source>
</reference>
<comment type="similarity">
    <text evidence="1">Belongs to the enoyl-CoA hydratase/isomerase family.</text>
</comment>
<evidence type="ECO:0000256" key="1">
    <source>
        <dbReference type="ARBA" id="ARBA00005254"/>
    </source>
</evidence>
<gene>
    <name evidence="4" type="ORF">RM423_15260</name>
</gene>
<comment type="caution">
    <text evidence="4">The sequence shown here is derived from an EMBL/GenBank/DDBJ whole genome shotgun (WGS) entry which is preliminary data.</text>
</comment>
<protein>
    <submittedName>
        <fullName evidence="4">MaoC family dehydratase</fullName>
    </submittedName>
</protein>
<feature type="domain" description="MaoC-like" evidence="3">
    <location>
        <begin position="28"/>
        <end position="124"/>
    </location>
</feature>
<evidence type="ECO:0000313" key="5">
    <source>
        <dbReference type="Proteomes" id="UP001183176"/>
    </source>
</evidence>
<dbReference type="InterPro" id="IPR029069">
    <property type="entry name" value="HotDog_dom_sf"/>
</dbReference>
<keyword evidence="5" id="KW-1185">Reference proteome</keyword>
<feature type="region of interest" description="Disordered" evidence="2">
    <location>
        <begin position="1"/>
        <end position="22"/>
    </location>
</feature>